<dbReference type="AlphaFoldDB" id="A0AAY5L3E8"/>
<dbReference type="Proteomes" id="UP000265140">
    <property type="component" value="Chromosome 24"/>
</dbReference>
<keyword evidence="3" id="KW-1185">Reference proteome</keyword>
<reference evidence="2" key="3">
    <citation type="submission" date="2025-09" db="UniProtKB">
        <authorList>
            <consortium name="Ensembl"/>
        </authorList>
    </citation>
    <scope>IDENTIFICATION</scope>
</reference>
<evidence type="ECO:0008006" key="4">
    <source>
        <dbReference type="Google" id="ProtNLM"/>
    </source>
</evidence>
<dbReference type="GeneTree" id="ENSGT01060000253413"/>
<evidence type="ECO:0000313" key="2">
    <source>
        <dbReference type="Ensembl" id="ENSELUP00000093272.1"/>
    </source>
</evidence>
<organism evidence="2 3">
    <name type="scientific">Esox lucius</name>
    <name type="common">Northern pike</name>
    <dbReference type="NCBI Taxonomy" id="8010"/>
    <lineage>
        <taxon>Eukaryota</taxon>
        <taxon>Metazoa</taxon>
        <taxon>Chordata</taxon>
        <taxon>Craniata</taxon>
        <taxon>Vertebrata</taxon>
        <taxon>Euteleostomi</taxon>
        <taxon>Actinopterygii</taxon>
        <taxon>Neopterygii</taxon>
        <taxon>Teleostei</taxon>
        <taxon>Protacanthopterygii</taxon>
        <taxon>Esociformes</taxon>
        <taxon>Esocidae</taxon>
        <taxon>Esox</taxon>
    </lineage>
</organism>
<accession>A0AAY5L3E8</accession>
<reference evidence="2 3" key="1">
    <citation type="submission" date="2020-02" db="EMBL/GenBank/DDBJ databases">
        <title>Esox lucius (northern pike) genome, fEsoLuc1, primary haplotype.</title>
        <authorList>
            <person name="Myers G."/>
            <person name="Karagic N."/>
            <person name="Meyer A."/>
            <person name="Pippel M."/>
            <person name="Reichard M."/>
            <person name="Winkler S."/>
            <person name="Tracey A."/>
            <person name="Sims Y."/>
            <person name="Howe K."/>
            <person name="Rhie A."/>
            <person name="Formenti G."/>
            <person name="Durbin R."/>
            <person name="Fedrigo O."/>
            <person name="Jarvis E.D."/>
        </authorList>
    </citation>
    <scope>NUCLEOTIDE SEQUENCE [LARGE SCALE GENOMIC DNA]</scope>
</reference>
<feature type="region of interest" description="Disordered" evidence="1">
    <location>
        <begin position="60"/>
        <end position="79"/>
    </location>
</feature>
<protein>
    <recommendedName>
        <fullName evidence="4">Protein fantom</fullName>
    </recommendedName>
</protein>
<dbReference type="GO" id="GO:0046548">
    <property type="term" value="P:retinal rod cell development"/>
    <property type="evidence" value="ECO:0007669"/>
    <property type="project" value="TreeGrafter"/>
</dbReference>
<dbReference type="PANTHER" id="PTHR14240:SF1">
    <property type="entry name" value="PROTEIN FANTOM-RELATED"/>
    <property type="match status" value="1"/>
</dbReference>
<dbReference type="Ensembl" id="ENSELUT00000089370.1">
    <property type="protein sequence ID" value="ENSELUP00000093272.1"/>
    <property type="gene ID" value="ENSELUG00000040973.1"/>
</dbReference>
<evidence type="ECO:0000256" key="1">
    <source>
        <dbReference type="SAM" id="MobiDB-lite"/>
    </source>
</evidence>
<evidence type="ECO:0000313" key="3">
    <source>
        <dbReference type="Proteomes" id="UP000265140"/>
    </source>
</evidence>
<reference evidence="2" key="2">
    <citation type="submission" date="2025-08" db="UniProtKB">
        <authorList>
            <consortium name="Ensembl"/>
        </authorList>
    </citation>
    <scope>IDENTIFICATION</scope>
</reference>
<proteinExistence type="predicted"/>
<dbReference type="PANTHER" id="PTHR14240">
    <property type="entry name" value="RETINITIS PIGMENTOSA GTPASE REGULATOR-INTERACTING PROTEIN"/>
    <property type="match status" value="1"/>
</dbReference>
<dbReference type="GO" id="GO:0032391">
    <property type="term" value="C:photoreceptor connecting cilium"/>
    <property type="evidence" value="ECO:0007669"/>
    <property type="project" value="TreeGrafter"/>
</dbReference>
<name>A0AAY5L3E8_ESOLU</name>
<dbReference type="InterPro" id="IPR031139">
    <property type="entry name" value="RPGRIP1_fam"/>
</dbReference>
<dbReference type="GO" id="GO:1905515">
    <property type="term" value="P:non-motile cilium assembly"/>
    <property type="evidence" value="ECO:0007669"/>
    <property type="project" value="TreeGrafter"/>
</dbReference>
<sequence>MSLMADETAADLPVRDVGMTRGGMMPTVTDRQRIFQVPREQLEDQCSRLREENTLLRQHTRAQEQRLRRLNATTGKYHT</sequence>